<dbReference type="KEGG" id="hhl:Halha_1926"/>
<dbReference type="Proteomes" id="UP000010880">
    <property type="component" value="Chromosome"/>
</dbReference>
<dbReference type="OrthoDB" id="2111662at2"/>
<name>L0K992_HALHC</name>
<dbReference type="HOGENOM" id="CLU_580912_0_0_9"/>
<feature type="coiled-coil region" evidence="6">
    <location>
        <begin position="210"/>
        <end position="264"/>
    </location>
</feature>
<reference evidence="8" key="1">
    <citation type="submission" date="2012-02" db="EMBL/GenBank/DDBJ databases">
        <title>The complete genome of Halobacteroides halobius DSM 5150.</title>
        <authorList>
            <person name="Lucas S."/>
            <person name="Copeland A."/>
            <person name="Lapidus A."/>
            <person name="Glavina del Rio T."/>
            <person name="Dalin E."/>
            <person name="Tice H."/>
            <person name="Bruce D."/>
            <person name="Goodwin L."/>
            <person name="Pitluck S."/>
            <person name="Peters L."/>
            <person name="Mikhailova N."/>
            <person name="Gu W."/>
            <person name="Kyrpides N."/>
            <person name="Mavromatis K."/>
            <person name="Ivanova N."/>
            <person name="Brettin T."/>
            <person name="Detter J.C."/>
            <person name="Han C."/>
            <person name="Larimer F."/>
            <person name="Land M."/>
            <person name="Hauser L."/>
            <person name="Markowitz V."/>
            <person name="Cheng J.-F."/>
            <person name="Hugenholtz P."/>
            <person name="Woyke T."/>
            <person name="Wu D."/>
            <person name="Tindall B."/>
            <person name="Pomrenke H."/>
            <person name="Brambilla E."/>
            <person name="Klenk H.-P."/>
            <person name="Eisen J.A."/>
        </authorList>
    </citation>
    <scope>NUCLEOTIDE SEQUENCE [LARGE SCALE GENOMIC DNA]</scope>
    <source>
        <strain evidence="8">ATCC 35273 / DSM 5150 / MD-1</strain>
    </source>
</reference>
<protein>
    <submittedName>
        <fullName evidence="7">Outer membrane protein</fullName>
    </submittedName>
</protein>
<keyword evidence="2" id="KW-1134">Transmembrane beta strand</keyword>
<dbReference type="Gene3D" id="1.20.1600.10">
    <property type="entry name" value="Outer membrane efflux proteins (OEP)"/>
    <property type="match status" value="1"/>
</dbReference>
<dbReference type="PANTHER" id="PTHR30026">
    <property type="entry name" value="OUTER MEMBRANE PROTEIN TOLC"/>
    <property type="match status" value="1"/>
</dbReference>
<dbReference type="STRING" id="748449.Halha_1926"/>
<dbReference type="GO" id="GO:0015562">
    <property type="term" value="F:efflux transmembrane transporter activity"/>
    <property type="evidence" value="ECO:0007669"/>
    <property type="project" value="InterPro"/>
</dbReference>
<dbReference type="GO" id="GO:1990281">
    <property type="term" value="C:efflux pump complex"/>
    <property type="evidence" value="ECO:0007669"/>
    <property type="project" value="TreeGrafter"/>
</dbReference>
<gene>
    <name evidence="7" type="ordered locus">Halha_1926</name>
</gene>
<comment type="subcellular location">
    <subcellularLocation>
        <location evidence="1">Cell outer membrane</location>
    </subcellularLocation>
</comment>
<dbReference type="AlphaFoldDB" id="L0K992"/>
<dbReference type="EMBL" id="CP003359">
    <property type="protein sequence ID" value="AGB41837.1"/>
    <property type="molecule type" value="Genomic_DNA"/>
</dbReference>
<dbReference type="SUPFAM" id="SSF56954">
    <property type="entry name" value="Outer membrane efflux proteins (OEP)"/>
    <property type="match status" value="1"/>
</dbReference>
<evidence type="ECO:0000256" key="1">
    <source>
        <dbReference type="ARBA" id="ARBA00004442"/>
    </source>
</evidence>
<dbReference type="eggNOG" id="COG1538">
    <property type="taxonomic scope" value="Bacteria"/>
</dbReference>
<dbReference type="PANTHER" id="PTHR30026:SF20">
    <property type="entry name" value="OUTER MEMBRANE PROTEIN TOLC"/>
    <property type="match status" value="1"/>
</dbReference>
<feature type="coiled-coil region" evidence="6">
    <location>
        <begin position="374"/>
        <end position="426"/>
    </location>
</feature>
<dbReference type="InterPro" id="IPR051906">
    <property type="entry name" value="TolC-like"/>
</dbReference>
<keyword evidence="8" id="KW-1185">Reference proteome</keyword>
<keyword evidence="6" id="KW-0175">Coiled coil</keyword>
<evidence type="ECO:0000313" key="7">
    <source>
        <dbReference type="EMBL" id="AGB41837.1"/>
    </source>
</evidence>
<accession>L0K992</accession>
<dbReference type="GO" id="GO:0015288">
    <property type="term" value="F:porin activity"/>
    <property type="evidence" value="ECO:0007669"/>
    <property type="project" value="TreeGrafter"/>
</dbReference>
<evidence type="ECO:0000256" key="3">
    <source>
        <dbReference type="ARBA" id="ARBA00022692"/>
    </source>
</evidence>
<sequence length="482" mass="56953">MILVQRSKVLSWIIIMGILLSFSLVSRAEEIYFQQAIKWGTKHNSALRDLRYKVNNLKRQLIKLKAKMAWQLNLAGHVNYSRETITELNQLGALDDEIERRKKFIFNLEGTKSFIWGLELNPKLTLGQDKLVSNSFKFTNLEKKLDLKLSFSQKLYPQLPSELRQEYYFLQTDLQKAKIELKWQRELKKIDWITKYLNLLRIKHKQDIFFNNYKLAKQNLEQIKEQKEIKEAGPRKVLAAQIKAQEAKITLVKIKNKFKQIKRNWRQELGYKKSKKILLNITPWLKKLKHKVKDFNVEKIKKSKLVKKAKTEVPKIKYNLVQRKLVSKKLKWERAKAKPKVEFTGNYNYQSADWQVGVNINYNLFDSGYQKLAKKDYQDQLVNLKKDYQSLVADLGVQVKDLLEQLLQIKLQLQEKKTVLEKLRLETALFKKQLQAGGITADKFKEKRNELKLVKIDVKMIRDKILANKLKLMHLTGSLNLN</sequence>
<keyword evidence="3" id="KW-0812">Transmembrane</keyword>
<evidence type="ECO:0000256" key="2">
    <source>
        <dbReference type="ARBA" id="ARBA00022452"/>
    </source>
</evidence>
<dbReference type="RefSeq" id="WP_015327553.1">
    <property type="nucleotide sequence ID" value="NC_019978.1"/>
</dbReference>
<evidence type="ECO:0000256" key="4">
    <source>
        <dbReference type="ARBA" id="ARBA00023136"/>
    </source>
</evidence>
<organism evidence="7 8">
    <name type="scientific">Halobacteroides halobius (strain ATCC 35273 / DSM 5150 / MD-1)</name>
    <dbReference type="NCBI Taxonomy" id="748449"/>
    <lineage>
        <taxon>Bacteria</taxon>
        <taxon>Bacillati</taxon>
        <taxon>Bacillota</taxon>
        <taxon>Clostridia</taxon>
        <taxon>Halanaerobiales</taxon>
        <taxon>Halobacteroidaceae</taxon>
        <taxon>Halobacteroides</taxon>
    </lineage>
</organism>
<evidence type="ECO:0000256" key="5">
    <source>
        <dbReference type="ARBA" id="ARBA00023237"/>
    </source>
</evidence>
<evidence type="ECO:0000256" key="6">
    <source>
        <dbReference type="SAM" id="Coils"/>
    </source>
</evidence>
<keyword evidence="4" id="KW-0472">Membrane</keyword>
<keyword evidence="5" id="KW-0998">Cell outer membrane</keyword>
<dbReference type="GO" id="GO:0009279">
    <property type="term" value="C:cell outer membrane"/>
    <property type="evidence" value="ECO:0007669"/>
    <property type="project" value="UniProtKB-SubCell"/>
</dbReference>
<proteinExistence type="predicted"/>
<evidence type="ECO:0000313" key="8">
    <source>
        <dbReference type="Proteomes" id="UP000010880"/>
    </source>
</evidence>